<accession>A0ABR1KZA3</accession>
<evidence type="ECO:0000313" key="1">
    <source>
        <dbReference type="EMBL" id="KAK7524147.1"/>
    </source>
</evidence>
<protein>
    <recommendedName>
        <fullName evidence="3">Secreted protein</fullName>
    </recommendedName>
</protein>
<keyword evidence="2" id="KW-1185">Reference proteome</keyword>
<evidence type="ECO:0008006" key="3">
    <source>
        <dbReference type="Google" id="ProtNLM"/>
    </source>
</evidence>
<dbReference type="EMBL" id="JBBPHU010000001">
    <property type="protein sequence ID" value="KAK7524147.1"/>
    <property type="molecule type" value="Genomic_DNA"/>
</dbReference>
<comment type="caution">
    <text evidence="1">The sequence shown here is derived from an EMBL/GenBank/DDBJ whole genome shotgun (WGS) entry which is preliminary data.</text>
</comment>
<organism evidence="1 2">
    <name type="scientific">Phyllosticta citriasiana</name>
    <dbReference type="NCBI Taxonomy" id="595635"/>
    <lineage>
        <taxon>Eukaryota</taxon>
        <taxon>Fungi</taxon>
        <taxon>Dikarya</taxon>
        <taxon>Ascomycota</taxon>
        <taxon>Pezizomycotina</taxon>
        <taxon>Dothideomycetes</taxon>
        <taxon>Dothideomycetes incertae sedis</taxon>
        <taxon>Botryosphaeriales</taxon>
        <taxon>Phyllostictaceae</taxon>
        <taxon>Phyllosticta</taxon>
    </lineage>
</organism>
<gene>
    <name evidence="1" type="ORF">IWZ03DRAFT_366452</name>
</gene>
<dbReference type="Proteomes" id="UP001363622">
    <property type="component" value="Unassembled WGS sequence"/>
</dbReference>
<reference evidence="1 2" key="1">
    <citation type="submission" date="2024-04" db="EMBL/GenBank/DDBJ databases">
        <title>Phyllosticta paracitricarpa is synonymous to the EU quarantine fungus P. citricarpa based on phylogenomic analyses.</title>
        <authorList>
            <consortium name="Lawrence Berkeley National Laboratory"/>
            <person name="Van Ingen-Buijs V.A."/>
            <person name="Van Westerhoven A.C."/>
            <person name="Haridas S."/>
            <person name="Skiadas P."/>
            <person name="Martin F."/>
            <person name="Groenewald J.Z."/>
            <person name="Crous P.W."/>
            <person name="Seidl M.F."/>
        </authorList>
    </citation>
    <scope>NUCLEOTIDE SEQUENCE [LARGE SCALE GENOMIC DNA]</scope>
    <source>
        <strain evidence="1 2">CBS 123371</strain>
    </source>
</reference>
<evidence type="ECO:0000313" key="2">
    <source>
        <dbReference type="Proteomes" id="UP001363622"/>
    </source>
</evidence>
<proteinExistence type="predicted"/>
<name>A0ABR1KZA3_9PEZI</name>
<sequence>MAAIRGRVFVCTTLATMRLVAWRSRVELQKRRASDWPDVARLGHQWHHGWSVGHFLLQENPTKSSRCDLDNLASHRSL</sequence>